<dbReference type="GO" id="GO:0004639">
    <property type="term" value="F:phosphoribosylaminoimidazolesuccinocarboxamide synthase activity"/>
    <property type="evidence" value="ECO:0007669"/>
    <property type="project" value="UniProtKB-UniRule"/>
</dbReference>
<dbReference type="HAMAP" id="MF_00137">
    <property type="entry name" value="SAICAR_synth"/>
    <property type="match status" value="1"/>
</dbReference>
<dbReference type="GO" id="GO:0005829">
    <property type="term" value="C:cytosol"/>
    <property type="evidence" value="ECO:0007669"/>
    <property type="project" value="TreeGrafter"/>
</dbReference>
<reference evidence="10 11" key="1">
    <citation type="submission" date="2018-01" db="EMBL/GenBank/DDBJ databases">
        <title>Draft Genome Sequence of Komagataeibacter maltaceti LMG 1529, a Vinegar Producing Acetic Acid Bacterium Isolated from Malt Vinegar Brewery Acetifiers.</title>
        <authorList>
            <person name="Zhang Q."/>
            <person name="Hollensteiner J."/>
            <person name="Poehlein A."/>
            <person name="Daniel R."/>
        </authorList>
    </citation>
    <scope>NUCLEOTIDE SEQUENCE [LARGE SCALE GENOMIC DNA]</scope>
    <source>
        <strain evidence="10 11">LMG 1529</strain>
    </source>
</reference>
<dbReference type="EC" id="6.3.2.6" evidence="8"/>
<dbReference type="SUPFAM" id="SSF56104">
    <property type="entry name" value="SAICAR synthase-like"/>
    <property type="match status" value="1"/>
</dbReference>
<dbReference type="Gene3D" id="3.30.470.20">
    <property type="entry name" value="ATP-grasp fold, B domain"/>
    <property type="match status" value="1"/>
</dbReference>
<keyword evidence="11" id="KW-1185">Reference proteome</keyword>
<dbReference type="GO" id="GO:0009236">
    <property type="term" value="P:cobalamin biosynthetic process"/>
    <property type="evidence" value="ECO:0007669"/>
    <property type="project" value="InterPro"/>
</dbReference>
<dbReference type="Pfam" id="PF01259">
    <property type="entry name" value="SAICAR_synt"/>
    <property type="match status" value="1"/>
</dbReference>
<accession>A0A2S3W5Q7</accession>
<comment type="pathway">
    <text evidence="1 8">Purine metabolism; IMP biosynthesis via de novo pathway; 5-amino-1-(5-phospho-D-ribosyl)imidazole-4-carboxamide from 5-amino-1-(5-phospho-D-ribosyl)imidazole-4-carboxylate: step 1/2.</text>
</comment>
<dbReference type="InterPro" id="IPR028923">
    <property type="entry name" value="SAICAR_synt/ADE2_N"/>
</dbReference>
<dbReference type="PROSITE" id="PS01058">
    <property type="entry name" value="SAICAR_SYNTHETASE_2"/>
    <property type="match status" value="1"/>
</dbReference>
<dbReference type="FunFam" id="3.30.470.20:FF:000006">
    <property type="entry name" value="Phosphoribosylaminoimidazole-succinocarboxamide synthase"/>
    <property type="match status" value="1"/>
</dbReference>
<evidence type="ECO:0000313" key="11">
    <source>
        <dbReference type="Proteomes" id="UP000237344"/>
    </source>
</evidence>
<proteinExistence type="inferred from homology"/>
<dbReference type="CDD" id="cd01415">
    <property type="entry name" value="SAICAR_synt_PurC"/>
    <property type="match status" value="1"/>
</dbReference>
<dbReference type="Proteomes" id="UP000237344">
    <property type="component" value="Unassembled WGS sequence"/>
</dbReference>
<keyword evidence="5 8" id="KW-0658">Purine biosynthesis</keyword>
<dbReference type="UniPathway" id="UPA00074">
    <property type="reaction ID" value="UER00131"/>
</dbReference>
<evidence type="ECO:0000259" key="9">
    <source>
        <dbReference type="Pfam" id="PF01259"/>
    </source>
</evidence>
<dbReference type="InterPro" id="IPR033934">
    <property type="entry name" value="SAICAR_synt_PurC"/>
</dbReference>
<evidence type="ECO:0000256" key="7">
    <source>
        <dbReference type="ARBA" id="ARBA00048475"/>
    </source>
</evidence>
<keyword evidence="3 8" id="KW-0436">Ligase</keyword>
<name>A0A2S3W5Q7_9PROT</name>
<evidence type="ECO:0000256" key="3">
    <source>
        <dbReference type="ARBA" id="ARBA00022598"/>
    </source>
</evidence>
<dbReference type="NCBIfam" id="TIGR00081">
    <property type="entry name" value="purC"/>
    <property type="match status" value="1"/>
</dbReference>
<feature type="domain" description="SAICAR synthetase/ADE2 N-terminal" evidence="9">
    <location>
        <begin position="6"/>
        <end position="235"/>
    </location>
</feature>
<evidence type="ECO:0000256" key="8">
    <source>
        <dbReference type="HAMAP-Rule" id="MF_00137"/>
    </source>
</evidence>
<dbReference type="PROSITE" id="PS01057">
    <property type="entry name" value="SAICAR_SYNTHETASE_1"/>
    <property type="match status" value="1"/>
</dbReference>
<dbReference type="InterPro" id="IPR001636">
    <property type="entry name" value="SAICAR_synth"/>
</dbReference>
<comment type="similarity">
    <text evidence="2 8">Belongs to the SAICAR synthetase family.</text>
</comment>
<evidence type="ECO:0000256" key="4">
    <source>
        <dbReference type="ARBA" id="ARBA00022741"/>
    </source>
</evidence>
<dbReference type="OrthoDB" id="9801549at2"/>
<dbReference type="GO" id="GO:0006189">
    <property type="term" value="P:'de novo' IMP biosynthetic process"/>
    <property type="evidence" value="ECO:0007669"/>
    <property type="project" value="UniProtKB-UniRule"/>
</dbReference>
<gene>
    <name evidence="8 10" type="primary">purC</name>
    <name evidence="10" type="ORF">KMAL_01030</name>
</gene>
<evidence type="ECO:0000256" key="2">
    <source>
        <dbReference type="ARBA" id="ARBA00010190"/>
    </source>
</evidence>
<dbReference type="PANTHER" id="PTHR43599">
    <property type="entry name" value="MULTIFUNCTIONAL PROTEIN ADE2"/>
    <property type="match status" value="1"/>
</dbReference>
<keyword evidence="4 8" id="KW-0547">Nucleotide-binding</keyword>
<organism evidence="10 11">
    <name type="scientific">Novacetimonas maltaceti</name>
    <dbReference type="NCBI Taxonomy" id="1203393"/>
    <lineage>
        <taxon>Bacteria</taxon>
        <taxon>Pseudomonadati</taxon>
        <taxon>Pseudomonadota</taxon>
        <taxon>Alphaproteobacteria</taxon>
        <taxon>Acetobacterales</taxon>
        <taxon>Acetobacteraceae</taxon>
        <taxon>Novacetimonas</taxon>
    </lineage>
</organism>
<dbReference type="Gene3D" id="3.30.200.20">
    <property type="entry name" value="Phosphorylase Kinase, domain 1"/>
    <property type="match status" value="1"/>
</dbReference>
<evidence type="ECO:0000256" key="6">
    <source>
        <dbReference type="ARBA" id="ARBA00022840"/>
    </source>
</evidence>
<evidence type="ECO:0000256" key="5">
    <source>
        <dbReference type="ARBA" id="ARBA00022755"/>
    </source>
</evidence>
<comment type="catalytic activity">
    <reaction evidence="7 8">
        <text>5-amino-1-(5-phospho-D-ribosyl)imidazole-4-carboxylate + L-aspartate + ATP = (2S)-2-[5-amino-1-(5-phospho-beta-D-ribosyl)imidazole-4-carboxamido]succinate + ADP + phosphate + 2 H(+)</text>
        <dbReference type="Rhea" id="RHEA:22628"/>
        <dbReference type="ChEBI" id="CHEBI:15378"/>
        <dbReference type="ChEBI" id="CHEBI:29991"/>
        <dbReference type="ChEBI" id="CHEBI:30616"/>
        <dbReference type="ChEBI" id="CHEBI:43474"/>
        <dbReference type="ChEBI" id="CHEBI:58443"/>
        <dbReference type="ChEBI" id="CHEBI:77657"/>
        <dbReference type="ChEBI" id="CHEBI:456216"/>
        <dbReference type="EC" id="6.3.2.6"/>
    </reaction>
</comment>
<dbReference type="InterPro" id="IPR018236">
    <property type="entry name" value="SAICAR_synthetase_CS"/>
</dbReference>
<sequence>MGRRRQLYEGKAKILFEGPEPGTLVQYFKDDASAGNGAKKGVITGKGVLNNRISEHLMLRLHEIGIPTHFIRRLNMREQLIREVEIIPLEVVIRNVAAGSLSKRLGIKEGTRLPHPIVEFYYKNDSLNDPMVSEEHITAFGWACAHDLEDIVSLSMRINDFLCGLFVGIGITLVDFKLEFGRLWENDNMRIVLADEISPDNCRLWDAKTNQKLDKDRFRQDMGKVEEAYQEVAMRLGILPEATNSDMKGPEVMQ</sequence>
<comment type="caution">
    <text evidence="10">The sequence shown here is derived from an EMBL/GenBank/DDBJ whole genome shotgun (WGS) entry which is preliminary data.</text>
</comment>
<evidence type="ECO:0000256" key="1">
    <source>
        <dbReference type="ARBA" id="ARBA00004672"/>
    </source>
</evidence>
<dbReference type="AlphaFoldDB" id="A0A2S3W5Q7"/>
<protein>
    <recommendedName>
        <fullName evidence="8">Phosphoribosylaminoimidazole-succinocarboxamide synthase</fullName>
        <ecNumber evidence="8">6.3.2.6</ecNumber>
    </recommendedName>
    <alternativeName>
        <fullName evidence="8">SAICAR synthetase</fullName>
    </alternativeName>
</protein>
<dbReference type="EMBL" id="POTC01000001">
    <property type="protein sequence ID" value="POF64209.1"/>
    <property type="molecule type" value="Genomic_DNA"/>
</dbReference>
<keyword evidence="6 8" id="KW-0067">ATP-binding</keyword>
<evidence type="ECO:0000313" key="10">
    <source>
        <dbReference type="EMBL" id="POF64209.1"/>
    </source>
</evidence>
<dbReference type="RefSeq" id="WP_110093808.1">
    <property type="nucleotide sequence ID" value="NZ_NKUE01000003.1"/>
</dbReference>
<dbReference type="PANTHER" id="PTHR43599:SF3">
    <property type="entry name" value="SI:DKEY-6E2.2"/>
    <property type="match status" value="1"/>
</dbReference>
<dbReference type="GO" id="GO:0005524">
    <property type="term" value="F:ATP binding"/>
    <property type="evidence" value="ECO:0007669"/>
    <property type="project" value="UniProtKB-KW"/>
</dbReference>
<dbReference type="InterPro" id="IPR050089">
    <property type="entry name" value="SAICAR_synthetase"/>
</dbReference>